<dbReference type="AlphaFoldDB" id="A0A927DIF6"/>
<accession>A0A927DIF6</accession>
<comment type="caution">
    <text evidence="3">The sequence shown here is derived from an EMBL/GenBank/DDBJ whole genome shotgun (WGS) entry which is preliminary data.</text>
</comment>
<feature type="compositionally biased region" description="Polar residues" evidence="1">
    <location>
        <begin position="1"/>
        <end position="10"/>
    </location>
</feature>
<proteinExistence type="predicted"/>
<evidence type="ECO:0000313" key="3">
    <source>
        <dbReference type="EMBL" id="MBD3707675.1"/>
    </source>
</evidence>
<dbReference type="Pfam" id="PF10138">
    <property type="entry name" value="vWA-TerF-like"/>
    <property type="match status" value="1"/>
</dbReference>
<feature type="domain" description="vWA found in TerF C terminus" evidence="2">
    <location>
        <begin position="19"/>
        <end position="77"/>
    </location>
</feature>
<name>A0A927DIF6_9ENTR</name>
<protein>
    <submittedName>
        <fullName evidence="3">VWA domain-containing protein</fullName>
    </submittedName>
</protein>
<evidence type="ECO:0000259" key="2">
    <source>
        <dbReference type="Pfam" id="PF10138"/>
    </source>
</evidence>
<organism evidence="3 4">
    <name type="scientific">Enterobacter hormaechei</name>
    <dbReference type="NCBI Taxonomy" id="158836"/>
    <lineage>
        <taxon>Bacteria</taxon>
        <taxon>Pseudomonadati</taxon>
        <taxon>Pseudomonadota</taxon>
        <taxon>Gammaproteobacteria</taxon>
        <taxon>Enterobacterales</taxon>
        <taxon>Enterobacteriaceae</taxon>
        <taxon>Enterobacter</taxon>
        <taxon>Enterobacter cloacae complex</taxon>
    </lineage>
</organism>
<dbReference type="InterPro" id="IPR019303">
    <property type="entry name" value="vWA_TerF_C"/>
</dbReference>
<dbReference type="EMBL" id="JACXTA010000018">
    <property type="protein sequence ID" value="MBD3707675.1"/>
    <property type="molecule type" value="Genomic_DNA"/>
</dbReference>
<feature type="region of interest" description="Disordered" evidence="1">
    <location>
        <begin position="1"/>
        <end position="20"/>
    </location>
</feature>
<evidence type="ECO:0000313" key="4">
    <source>
        <dbReference type="Proteomes" id="UP000655273"/>
    </source>
</evidence>
<reference evidence="3" key="1">
    <citation type="submission" date="2020-07" db="EMBL/GenBank/DDBJ databases">
        <title>Clinical and genomic characterization of carbapenemase-producing Enterobacterales causing secondary infections during the COVID-19 crisis at a New York City hospital.</title>
        <authorList>
            <person name="Gomez-Simmonds A."/>
            <person name="Annavajhala M.K."/>
            <person name="Uhlemann A.-C."/>
        </authorList>
    </citation>
    <scope>NUCLEOTIDE SEQUENCE</scope>
    <source>
        <strain evidence="3">NK1396</strain>
    </source>
</reference>
<feature type="compositionally biased region" description="Low complexity" evidence="1">
    <location>
        <begin position="11"/>
        <end position="20"/>
    </location>
</feature>
<evidence type="ECO:0000256" key="1">
    <source>
        <dbReference type="SAM" id="MobiDB-lite"/>
    </source>
</evidence>
<sequence length="77" mass="8576">MQSGVLPTTPSSGSLSASGGSSYGILKNLDDFTDRRVDNTHFFAMDDFGSISDEKLYDNLLEEFRPWIDETKRLGIL</sequence>
<dbReference type="Proteomes" id="UP000655273">
    <property type="component" value="Unassembled WGS sequence"/>
</dbReference>
<gene>
    <name evidence="3" type="ORF">IE983_25725</name>
</gene>